<organism evidence="1 2">
    <name type="scientific">Paramecium octaurelia</name>
    <dbReference type="NCBI Taxonomy" id="43137"/>
    <lineage>
        <taxon>Eukaryota</taxon>
        <taxon>Sar</taxon>
        <taxon>Alveolata</taxon>
        <taxon>Ciliophora</taxon>
        <taxon>Intramacronucleata</taxon>
        <taxon>Oligohymenophorea</taxon>
        <taxon>Peniculida</taxon>
        <taxon>Parameciidae</taxon>
        <taxon>Paramecium</taxon>
    </lineage>
</organism>
<dbReference type="EMBL" id="CAJJDP010000125">
    <property type="protein sequence ID" value="CAD8201798.1"/>
    <property type="molecule type" value="Genomic_DNA"/>
</dbReference>
<keyword evidence="2" id="KW-1185">Reference proteome</keyword>
<reference evidence="1" key="1">
    <citation type="submission" date="2021-01" db="EMBL/GenBank/DDBJ databases">
        <authorList>
            <consortium name="Genoscope - CEA"/>
            <person name="William W."/>
        </authorList>
    </citation>
    <scope>NUCLEOTIDE SEQUENCE</scope>
</reference>
<comment type="caution">
    <text evidence="1">The sequence shown here is derived from an EMBL/GenBank/DDBJ whole genome shotgun (WGS) entry which is preliminary data.</text>
</comment>
<sequence>MRMINYLKFLQIFNIQIILNFYQQNQKLFPYNSLQDNSWLFILQKFACLLKTSQIDLLYIRANFKFKHFFLGNLFTFEIINLTWLTKFILLIPQFEIIPI</sequence>
<accession>A0A8S1XM99</accession>
<evidence type="ECO:0000313" key="1">
    <source>
        <dbReference type="EMBL" id="CAD8201798.1"/>
    </source>
</evidence>
<protein>
    <submittedName>
        <fullName evidence="1">Uncharacterized protein</fullName>
    </submittedName>
</protein>
<gene>
    <name evidence="1" type="ORF">POCTA_138.1.T1250148</name>
</gene>
<proteinExistence type="predicted"/>
<evidence type="ECO:0000313" key="2">
    <source>
        <dbReference type="Proteomes" id="UP000683925"/>
    </source>
</evidence>
<dbReference type="Proteomes" id="UP000683925">
    <property type="component" value="Unassembled WGS sequence"/>
</dbReference>
<name>A0A8S1XM99_PAROT</name>
<dbReference type="AlphaFoldDB" id="A0A8S1XM99"/>